<evidence type="ECO:0000256" key="11">
    <source>
        <dbReference type="ARBA" id="ARBA00030105"/>
    </source>
</evidence>
<comment type="caution">
    <text evidence="14">The sequence shown here is derived from an EMBL/GenBank/DDBJ whole genome shotgun (WGS) entry which is preliminary data.</text>
</comment>
<protein>
    <recommendedName>
        <fullName evidence="3">Metalloproteinase inhibitor 4</fullName>
    </recommendedName>
    <alternativeName>
        <fullName evidence="11">Tissue inhibitor of metalloproteinases 4</fullName>
    </alternativeName>
</protein>
<proteinExistence type="inferred from homology"/>
<feature type="domain" description="NTR" evidence="13">
    <location>
        <begin position="29"/>
        <end position="155"/>
    </location>
</feature>
<evidence type="ECO:0000256" key="6">
    <source>
        <dbReference type="ARBA" id="ARBA00022690"/>
    </source>
</evidence>
<accession>A0ABV0TID2</accession>
<dbReference type="Gene3D" id="3.90.370.10">
    <property type="entry name" value="Tissue inhibitor of metalloproteinase-1. Chain B, domain 1"/>
    <property type="match status" value="1"/>
</dbReference>
<dbReference type="InterPro" id="IPR001820">
    <property type="entry name" value="TIMP"/>
</dbReference>
<dbReference type="Pfam" id="PF00965">
    <property type="entry name" value="TIMP"/>
    <property type="match status" value="1"/>
</dbReference>
<evidence type="ECO:0000313" key="15">
    <source>
        <dbReference type="Proteomes" id="UP001482620"/>
    </source>
</evidence>
<feature type="chain" id="PRO_5046277500" description="Metalloproteinase inhibitor 4" evidence="12">
    <location>
        <begin position="29"/>
        <end position="225"/>
    </location>
</feature>
<comment type="similarity">
    <text evidence="2">Belongs to the protease inhibitor I35 (TIMP) family.</text>
</comment>
<reference evidence="14 15" key="1">
    <citation type="submission" date="2021-06" db="EMBL/GenBank/DDBJ databases">
        <authorList>
            <person name="Palmer J.M."/>
        </authorList>
    </citation>
    <scope>NUCLEOTIDE SEQUENCE [LARGE SCALE GENOMIC DNA]</scope>
    <source>
        <strain evidence="15">if_2019</strain>
        <tissue evidence="14">Muscle</tissue>
    </source>
</reference>
<dbReference type="PROSITE" id="PS00288">
    <property type="entry name" value="TIMP"/>
    <property type="match status" value="1"/>
</dbReference>
<keyword evidence="6" id="KW-0646">Protease inhibitor</keyword>
<evidence type="ECO:0000256" key="1">
    <source>
        <dbReference type="ARBA" id="ARBA00004613"/>
    </source>
</evidence>
<dbReference type="SUPFAM" id="SSF50242">
    <property type="entry name" value="TIMP-like"/>
    <property type="match status" value="1"/>
</dbReference>
<keyword evidence="7" id="KW-0479">Metal-binding</keyword>
<dbReference type="InterPro" id="IPR030490">
    <property type="entry name" value="TIMP_CS"/>
</dbReference>
<keyword evidence="10" id="KW-0481">Metalloenzyme inhibitor</keyword>
<keyword evidence="15" id="KW-1185">Reference proteome</keyword>
<organism evidence="14 15">
    <name type="scientific">Ilyodon furcidens</name>
    <name type="common">goldbreast splitfin</name>
    <dbReference type="NCBI Taxonomy" id="33524"/>
    <lineage>
        <taxon>Eukaryota</taxon>
        <taxon>Metazoa</taxon>
        <taxon>Chordata</taxon>
        <taxon>Craniata</taxon>
        <taxon>Vertebrata</taxon>
        <taxon>Euteleostomi</taxon>
        <taxon>Actinopterygii</taxon>
        <taxon>Neopterygii</taxon>
        <taxon>Teleostei</taxon>
        <taxon>Neoteleostei</taxon>
        <taxon>Acanthomorphata</taxon>
        <taxon>Ovalentaria</taxon>
        <taxon>Atherinomorphae</taxon>
        <taxon>Cyprinodontiformes</taxon>
        <taxon>Goodeidae</taxon>
        <taxon>Ilyodon</taxon>
    </lineage>
</organism>
<dbReference type="Gene3D" id="2.40.50.120">
    <property type="match status" value="1"/>
</dbReference>
<dbReference type="InterPro" id="IPR027465">
    <property type="entry name" value="TIMP_C"/>
</dbReference>
<evidence type="ECO:0000259" key="13">
    <source>
        <dbReference type="PROSITE" id="PS50189"/>
    </source>
</evidence>
<evidence type="ECO:0000256" key="7">
    <source>
        <dbReference type="ARBA" id="ARBA00022723"/>
    </source>
</evidence>
<keyword evidence="5" id="KW-0483">Metalloprotease inhibitor</keyword>
<comment type="subcellular location">
    <subcellularLocation>
        <location evidence="1">Secreted</location>
    </subcellularLocation>
</comment>
<evidence type="ECO:0000256" key="3">
    <source>
        <dbReference type="ARBA" id="ARBA00013515"/>
    </source>
</evidence>
<evidence type="ECO:0000256" key="4">
    <source>
        <dbReference type="ARBA" id="ARBA00022525"/>
    </source>
</evidence>
<dbReference type="SMART" id="SM00206">
    <property type="entry name" value="NTR"/>
    <property type="match status" value="1"/>
</dbReference>
<feature type="signal peptide" evidence="12">
    <location>
        <begin position="1"/>
        <end position="28"/>
    </location>
</feature>
<evidence type="ECO:0000256" key="2">
    <source>
        <dbReference type="ARBA" id="ARBA00011027"/>
    </source>
</evidence>
<keyword evidence="12" id="KW-0732">Signal</keyword>
<name>A0ABV0TID2_9TELE</name>
<sequence>MAVSQERRACLGLVVLLLLAGMDEVVEGCSCHPAHPQQLFCSAEIVIRAKISGEKIVSPSNSSSPYMKMIQYEIKMIKMFKGFDRAKDIQYVYTPVFSSLCGVKLDSNNKAGYLLSGSMWSDGRISIGQCDLVELWDNLSLSQKKNLNYRYQMGCECRGQSATCWLRSRRLQTPDDKPGKKSIKLKQPRGPCYLCMGLQRSTAQVESVHRFIISLDSTILAYMEE</sequence>
<evidence type="ECO:0000313" key="14">
    <source>
        <dbReference type="EMBL" id="MEQ2232175.1"/>
    </source>
</evidence>
<keyword evidence="8" id="KW-0862">Zinc</keyword>
<keyword evidence="4" id="KW-0964">Secreted</keyword>
<dbReference type="EMBL" id="JAHRIQ010035331">
    <property type="protein sequence ID" value="MEQ2232175.1"/>
    <property type="molecule type" value="Genomic_DNA"/>
</dbReference>
<evidence type="ECO:0000256" key="9">
    <source>
        <dbReference type="ARBA" id="ARBA00023157"/>
    </source>
</evidence>
<dbReference type="InterPro" id="IPR001134">
    <property type="entry name" value="Netrin_domain"/>
</dbReference>
<dbReference type="InterPro" id="IPR008993">
    <property type="entry name" value="TIMP-like_OB-fold"/>
</dbReference>
<dbReference type="PANTHER" id="PTHR11844:SF26">
    <property type="entry name" value="METALLOPROTEINASE INHIBITOR 4"/>
    <property type="match status" value="1"/>
</dbReference>
<evidence type="ECO:0000256" key="10">
    <source>
        <dbReference type="ARBA" id="ARBA00023215"/>
    </source>
</evidence>
<gene>
    <name evidence="14" type="ORF">ILYODFUR_008525</name>
</gene>
<dbReference type="PANTHER" id="PTHR11844">
    <property type="entry name" value="METALLOPROTEASE INHIBITOR"/>
    <property type="match status" value="1"/>
</dbReference>
<dbReference type="PROSITE" id="PS50189">
    <property type="entry name" value="NTR"/>
    <property type="match status" value="1"/>
</dbReference>
<evidence type="ECO:0000256" key="5">
    <source>
        <dbReference type="ARBA" id="ARBA00022608"/>
    </source>
</evidence>
<keyword evidence="9" id="KW-1015">Disulfide bond</keyword>
<evidence type="ECO:0000256" key="12">
    <source>
        <dbReference type="SAM" id="SignalP"/>
    </source>
</evidence>
<evidence type="ECO:0000256" key="8">
    <source>
        <dbReference type="ARBA" id="ARBA00022833"/>
    </source>
</evidence>
<dbReference type="Proteomes" id="UP001482620">
    <property type="component" value="Unassembled WGS sequence"/>
</dbReference>